<feature type="region of interest" description="Disordered" evidence="2">
    <location>
        <begin position="95"/>
        <end position="133"/>
    </location>
</feature>
<dbReference type="PANTHER" id="PTHR12651">
    <property type="entry name" value="26S PROTEASOME NON-ATPASE REGULATORY SUBUNIT 9"/>
    <property type="match status" value="1"/>
</dbReference>
<organism evidence="4 5">
    <name type="scientific">Gracilariopsis chorda</name>
    <dbReference type="NCBI Taxonomy" id="448386"/>
    <lineage>
        <taxon>Eukaryota</taxon>
        <taxon>Rhodophyta</taxon>
        <taxon>Florideophyceae</taxon>
        <taxon>Rhodymeniophycidae</taxon>
        <taxon>Gracilariales</taxon>
        <taxon>Gracilariaceae</taxon>
        <taxon>Gracilariopsis</taxon>
    </lineage>
</organism>
<keyword evidence="5" id="KW-1185">Reference proteome</keyword>
<dbReference type="InterPro" id="IPR035269">
    <property type="entry name" value="PSMD9"/>
</dbReference>
<dbReference type="GO" id="GO:0005634">
    <property type="term" value="C:nucleus"/>
    <property type="evidence" value="ECO:0007669"/>
    <property type="project" value="TreeGrafter"/>
</dbReference>
<dbReference type="GO" id="GO:0005737">
    <property type="term" value="C:cytoplasm"/>
    <property type="evidence" value="ECO:0007669"/>
    <property type="project" value="TreeGrafter"/>
</dbReference>
<proteinExistence type="predicted"/>
<dbReference type="STRING" id="448386.A0A2V3IRI9"/>
<dbReference type="Gene3D" id="6.10.140.1710">
    <property type="match status" value="1"/>
</dbReference>
<dbReference type="FunFam" id="2.30.42.10:FF:000107">
    <property type="entry name" value="26S proteasome non-ATPase regulatory subunit 9"/>
    <property type="match status" value="1"/>
</dbReference>
<name>A0A2V3IRI9_9FLOR</name>
<dbReference type="GO" id="GO:0000502">
    <property type="term" value="C:proteasome complex"/>
    <property type="evidence" value="ECO:0007669"/>
    <property type="project" value="UniProtKB-KW"/>
</dbReference>
<dbReference type="InterPro" id="IPR036034">
    <property type="entry name" value="PDZ_sf"/>
</dbReference>
<evidence type="ECO:0000313" key="4">
    <source>
        <dbReference type="EMBL" id="PXF44714.1"/>
    </source>
</evidence>
<evidence type="ECO:0000259" key="3">
    <source>
        <dbReference type="Pfam" id="PF18265"/>
    </source>
</evidence>
<dbReference type="AlphaFoldDB" id="A0A2V3IRI9"/>
<dbReference type="GO" id="GO:0070682">
    <property type="term" value="P:proteasome regulatory particle assembly"/>
    <property type="evidence" value="ECO:0007669"/>
    <property type="project" value="InterPro"/>
</dbReference>
<gene>
    <name evidence="4" type="ORF">BWQ96_05571</name>
</gene>
<evidence type="ECO:0000256" key="1">
    <source>
        <dbReference type="ARBA" id="ARBA00023186"/>
    </source>
</evidence>
<evidence type="ECO:0000256" key="2">
    <source>
        <dbReference type="SAM" id="MobiDB-lite"/>
    </source>
</evidence>
<sequence length="255" mass="27929">MGYERERSARQKALALNKKKEAIEAEMDAIFSYLTAPGMPGITGNLVDGDGFPRADIDVHKVRSQRQRLAMLKTDHKNISAEAEKHLLIALAPREDNAASSSSDPNPSTQPEFKEPHDAASEPVPAEHQPKRQPFAEVDAVFPNSPAESAGVMLNDRIVSFGTISLRSFSTPALAMENLPALLQQKKNQSIEVIVERGTGDNSNMVTLSLTPTEWAGRGLLGCHVVRMNVEEEDERYRPDVTAATQVRGLPHTNV</sequence>
<comment type="caution">
    <text evidence="4">The sequence shown here is derived from an EMBL/GenBank/DDBJ whole genome shotgun (WGS) entry which is preliminary data.</text>
</comment>
<dbReference type="OrthoDB" id="72325at2759"/>
<keyword evidence="4" id="KW-0647">Proteasome</keyword>
<dbReference type="PANTHER" id="PTHR12651:SF1">
    <property type="entry name" value="26S PROTEASOME NON-ATPASE REGULATORY SUBUNIT 9"/>
    <property type="match status" value="1"/>
</dbReference>
<feature type="domain" description="Nas2 N-terminal" evidence="3">
    <location>
        <begin position="15"/>
        <end position="87"/>
    </location>
</feature>
<dbReference type="Pfam" id="PF18265">
    <property type="entry name" value="Nas2_N"/>
    <property type="match status" value="1"/>
</dbReference>
<feature type="compositionally biased region" description="Low complexity" evidence="2">
    <location>
        <begin position="98"/>
        <end position="107"/>
    </location>
</feature>
<dbReference type="InterPro" id="IPR040815">
    <property type="entry name" value="Nas2_N"/>
</dbReference>
<dbReference type="Proteomes" id="UP000247409">
    <property type="component" value="Unassembled WGS sequence"/>
</dbReference>
<dbReference type="EMBL" id="NBIV01000083">
    <property type="protein sequence ID" value="PXF44714.1"/>
    <property type="molecule type" value="Genomic_DNA"/>
</dbReference>
<keyword evidence="1" id="KW-0143">Chaperone</keyword>
<protein>
    <submittedName>
        <fullName evidence="4">26S proteasome non-ATPase regulatory subunit 9</fullName>
    </submittedName>
</protein>
<dbReference type="SUPFAM" id="SSF50156">
    <property type="entry name" value="PDZ domain-like"/>
    <property type="match status" value="1"/>
</dbReference>
<dbReference type="Gene3D" id="2.30.42.10">
    <property type="match status" value="1"/>
</dbReference>
<evidence type="ECO:0000313" key="5">
    <source>
        <dbReference type="Proteomes" id="UP000247409"/>
    </source>
</evidence>
<accession>A0A2V3IRI9</accession>
<reference evidence="4 5" key="1">
    <citation type="journal article" date="2018" name="Mol. Biol. Evol.">
        <title>Analysis of the draft genome of the red seaweed Gracilariopsis chorda provides insights into genome size evolution in Rhodophyta.</title>
        <authorList>
            <person name="Lee J."/>
            <person name="Yang E.C."/>
            <person name="Graf L."/>
            <person name="Yang J.H."/>
            <person name="Qiu H."/>
            <person name="Zel Zion U."/>
            <person name="Chan C.X."/>
            <person name="Stephens T.G."/>
            <person name="Weber A.P.M."/>
            <person name="Boo G.H."/>
            <person name="Boo S.M."/>
            <person name="Kim K.M."/>
            <person name="Shin Y."/>
            <person name="Jung M."/>
            <person name="Lee S.J."/>
            <person name="Yim H.S."/>
            <person name="Lee J.H."/>
            <person name="Bhattacharya D."/>
            <person name="Yoon H.S."/>
        </authorList>
    </citation>
    <scope>NUCLEOTIDE SEQUENCE [LARGE SCALE GENOMIC DNA]</scope>
    <source>
        <strain evidence="4 5">SKKU-2015</strain>
        <tissue evidence="4">Whole body</tissue>
    </source>
</reference>